<dbReference type="Proteomes" id="UP000637628">
    <property type="component" value="Unassembled WGS sequence"/>
</dbReference>
<accession>A0ABQ3ZAU1</accession>
<keyword evidence="1" id="KW-1133">Transmembrane helix</keyword>
<keyword evidence="3" id="KW-1185">Reference proteome</keyword>
<dbReference type="RefSeq" id="WP_203734807.1">
    <property type="nucleotide sequence ID" value="NZ_BAAATX010000028.1"/>
</dbReference>
<proteinExistence type="predicted"/>
<comment type="caution">
    <text evidence="2">The sequence shown here is derived from an EMBL/GenBank/DDBJ whole genome shotgun (WGS) entry which is preliminary data.</text>
</comment>
<organism evidence="2 3">
    <name type="scientific">Paractinoplanes durhamensis</name>
    <dbReference type="NCBI Taxonomy" id="113563"/>
    <lineage>
        <taxon>Bacteria</taxon>
        <taxon>Bacillati</taxon>
        <taxon>Actinomycetota</taxon>
        <taxon>Actinomycetes</taxon>
        <taxon>Micromonosporales</taxon>
        <taxon>Micromonosporaceae</taxon>
        <taxon>Paractinoplanes</taxon>
    </lineage>
</organism>
<dbReference type="EMBL" id="BOML01000071">
    <property type="protein sequence ID" value="GIE06947.1"/>
    <property type="molecule type" value="Genomic_DNA"/>
</dbReference>
<protein>
    <submittedName>
        <fullName evidence="2">Uncharacterized protein</fullName>
    </submittedName>
</protein>
<feature type="transmembrane region" description="Helical" evidence="1">
    <location>
        <begin position="12"/>
        <end position="30"/>
    </location>
</feature>
<gene>
    <name evidence="2" type="ORF">Adu01nite_82970</name>
</gene>
<keyword evidence="1" id="KW-0812">Transmembrane</keyword>
<keyword evidence="1" id="KW-0472">Membrane</keyword>
<evidence type="ECO:0000256" key="1">
    <source>
        <dbReference type="SAM" id="Phobius"/>
    </source>
</evidence>
<name>A0ABQ3ZAU1_9ACTN</name>
<evidence type="ECO:0000313" key="3">
    <source>
        <dbReference type="Proteomes" id="UP000637628"/>
    </source>
</evidence>
<reference evidence="2 3" key="1">
    <citation type="submission" date="2021-01" db="EMBL/GenBank/DDBJ databases">
        <title>Whole genome shotgun sequence of Actinoplanes durhamensis NBRC 14914.</title>
        <authorList>
            <person name="Komaki H."/>
            <person name="Tamura T."/>
        </authorList>
    </citation>
    <scope>NUCLEOTIDE SEQUENCE [LARGE SCALE GENOMIC DNA]</scope>
    <source>
        <strain evidence="2 3">NBRC 14914</strain>
    </source>
</reference>
<evidence type="ECO:0000313" key="2">
    <source>
        <dbReference type="EMBL" id="GIE06947.1"/>
    </source>
</evidence>
<sequence>MWDRAQVGPRRAAFVALGAVVMALGVWGLADGPDSLESVPLVTAPEWMPVPPSTATPAPAPTPSVILDSPTVPELVDLGRTEVGEPPAAAPTTTTTASAAPVTPLLTVTAGAVPNTVDLSREGTRDWIHWGLTDGKSVDRKSGVAATIQDLGSPGPRGRYDNNPQLFTWSDGNPNRFTGGTPTGIYTCGKDAGFVVRVPASTATRTVHLYAGVWQANARLTVTLDGATPVARTLTNTQAISTARFEIRFRAAAGSKLTMTWTATDVYNRTCGNVDMQAVTLS</sequence>